<evidence type="ECO:0000313" key="3">
    <source>
        <dbReference type="Proteomes" id="UP001359559"/>
    </source>
</evidence>
<dbReference type="EMBL" id="JAYKXN010000003">
    <property type="protein sequence ID" value="KAK7302417.1"/>
    <property type="molecule type" value="Genomic_DNA"/>
</dbReference>
<gene>
    <name evidence="2" type="ORF">RJT34_13307</name>
</gene>
<organism evidence="2 3">
    <name type="scientific">Clitoria ternatea</name>
    <name type="common">Butterfly pea</name>
    <dbReference type="NCBI Taxonomy" id="43366"/>
    <lineage>
        <taxon>Eukaryota</taxon>
        <taxon>Viridiplantae</taxon>
        <taxon>Streptophyta</taxon>
        <taxon>Embryophyta</taxon>
        <taxon>Tracheophyta</taxon>
        <taxon>Spermatophyta</taxon>
        <taxon>Magnoliopsida</taxon>
        <taxon>eudicotyledons</taxon>
        <taxon>Gunneridae</taxon>
        <taxon>Pentapetalae</taxon>
        <taxon>rosids</taxon>
        <taxon>fabids</taxon>
        <taxon>Fabales</taxon>
        <taxon>Fabaceae</taxon>
        <taxon>Papilionoideae</taxon>
        <taxon>50 kb inversion clade</taxon>
        <taxon>NPAAA clade</taxon>
        <taxon>indigoferoid/millettioid clade</taxon>
        <taxon>Phaseoleae</taxon>
        <taxon>Clitoria</taxon>
    </lineage>
</organism>
<feature type="signal peptide" evidence="1">
    <location>
        <begin position="1"/>
        <end position="17"/>
    </location>
</feature>
<reference evidence="2 3" key="1">
    <citation type="submission" date="2024-01" db="EMBL/GenBank/DDBJ databases">
        <title>The genomes of 5 underutilized Papilionoideae crops provide insights into root nodulation and disease resistance.</title>
        <authorList>
            <person name="Yuan L."/>
        </authorList>
    </citation>
    <scope>NUCLEOTIDE SEQUENCE [LARGE SCALE GENOMIC DNA]</scope>
    <source>
        <strain evidence="2">LY-2023</strain>
        <tissue evidence="2">Leaf</tissue>
    </source>
</reference>
<keyword evidence="1" id="KW-0732">Signal</keyword>
<dbReference type="AlphaFoldDB" id="A0AAN9PM65"/>
<sequence length="67" mass="7341">MLLDLTVILSTLLPVVSFNNDSKDQSDFSVGLKVILSVSWRSTTTSADSSSRLGSTFSRLRHRVAQV</sequence>
<evidence type="ECO:0000256" key="1">
    <source>
        <dbReference type="SAM" id="SignalP"/>
    </source>
</evidence>
<comment type="caution">
    <text evidence="2">The sequence shown here is derived from an EMBL/GenBank/DDBJ whole genome shotgun (WGS) entry which is preliminary data.</text>
</comment>
<accession>A0AAN9PM65</accession>
<proteinExistence type="predicted"/>
<evidence type="ECO:0000313" key="2">
    <source>
        <dbReference type="EMBL" id="KAK7302417.1"/>
    </source>
</evidence>
<protein>
    <recommendedName>
        <fullName evidence="4">Secreted protein</fullName>
    </recommendedName>
</protein>
<feature type="chain" id="PRO_5042927018" description="Secreted protein" evidence="1">
    <location>
        <begin position="18"/>
        <end position="67"/>
    </location>
</feature>
<name>A0AAN9PM65_CLITE</name>
<dbReference type="Proteomes" id="UP001359559">
    <property type="component" value="Unassembled WGS sequence"/>
</dbReference>
<evidence type="ECO:0008006" key="4">
    <source>
        <dbReference type="Google" id="ProtNLM"/>
    </source>
</evidence>
<keyword evidence="3" id="KW-1185">Reference proteome</keyword>